<dbReference type="PANTHER" id="PTHR13950">
    <property type="entry name" value="RABCONNECTIN-RELATED"/>
    <property type="match status" value="1"/>
</dbReference>
<dbReference type="EMBL" id="BT057450">
    <property type="protein sequence ID" value="ACM09322.1"/>
    <property type="molecule type" value="mRNA"/>
</dbReference>
<feature type="compositionally biased region" description="Basic and acidic residues" evidence="1">
    <location>
        <begin position="142"/>
        <end position="153"/>
    </location>
</feature>
<evidence type="ECO:0000256" key="1">
    <source>
        <dbReference type="SAM" id="MobiDB-lite"/>
    </source>
</evidence>
<organism evidence="2">
    <name type="scientific">Salmo salar</name>
    <name type="common">Atlantic salmon</name>
    <dbReference type="NCBI Taxonomy" id="8030"/>
    <lineage>
        <taxon>Eukaryota</taxon>
        <taxon>Metazoa</taxon>
        <taxon>Chordata</taxon>
        <taxon>Craniata</taxon>
        <taxon>Vertebrata</taxon>
        <taxon>Euteleostomi</taxon>
        <taxon>Actinopterygii</taxon>
        <taxon>Neopterygii</taxon>
        <taxon>Teleostei</taxon>
        <taxon>Protacanthopterygii</taxon>
        <taxon>Salmoniformes</taxon>
        <taxon>Salmonidae</taxon>
        <taxon>Salmoninae</taxon>
        <taxon>Salmo</taxon>
    </lineage>
</organism>
<evidence type="ECO:0000313" key="2">
    <source>
        <dbReference type="EMBL" id="ACM09322.1"/>
    </source>
</evidence>
<proteinExistence type="evidence at transcript level"/>
<accession>B9EP75</accession>
<dbReference type="InterPro" id="IPR052208">
    <property type="entry name" value="DmX-like/RAVE_component"/>
</dbReference>
<name>B9EP75_SALSA</name>
<feature type="region of interest" description="Disordered" evidence="1">
    <location>
        <begin position="131"/>
        <end position="153"/>
    </location>
</feature>
<reference evidence="2" key="1">
    <citation type="submission" date="2009-01" db="EMBL/GenBank/DDBJ databases">
        <authorList>
            <consortium name="cGRASP (B.F. Koop &amp; W.S. Davidson)"/>
            <person name="Leong J."/>
            <person name="von Schalburg K."/>
            <person name="Cooper G."/>
            <person name="Moore R."/>
            <person name="Holt R."/>
            <person name="Davidson W.S."/>
            <person name="Koop B.F."/>
        </authorList>
    </citation>
    <scope>NUCLEOTIDE SEQUENCE</scope>
    <source>
        <tissue evidence="2">Spleen</tissue>
    </source>
</reference>
<dbReference type="AlphaFoldDB" id="B9EP75"/>
<gene>
    <name evidence="2" type="primary">DMXL2</name>
</gene>
<protein>
    <submittedName>
        <fullName evidence="2">DmX-like protein 2</fullName>
    </submittedName>
</protein>
<dbReference type="GO" id="GO:0043291">
    <property type="term" value="C:RAVE complex"/>
    <property type="evidence" value="ECO:0007669"/>
    <property type="project" value="TreeGrafter"/>
</dbReference>
<dbReference type="GO" id="GO:0007035">
    <property type="term" value="P:vacuolar acidification"/>
    <property type="evidence" value="ECO:0007669"/>
    <property type="project" value="TreeGrafter"/>
</dbReference>
<reference evidence="2" key="3">
    <citation type="submission" date="2010-08" db="EMBL/GenBank/DDBJ databases">
        <authorList>
            <consortium name="cGRASP (B.F. Koop &amp; W.S. Davidson)"/>
        </authorList>
    </citation>
    <scope>NUCLEOTIDE SEQUENCE</scope>
    <source>
        <tissue evidence="2">Spleen</tissue>
    </source>
</reference>
<dbReference type="PANTHER" id="PTHR13950:SF13">
    <property type="entry name" value="DMX-LIKE PROTEIN 2"/>
    <property type="match status" value="1"/>
</dbReference>
<sequence length="153" mass="16467">MHLHQVLTGAVNPGDCCYSVGSVNDIPFTAYGSGCDIVILASDFECVQIIPGAQNGNIQVGCVECSHQLGRIAASYGNTVCIFEPFATNPNKRHKQLNYQWQKTGQFFLNAITYNLGLGPTREAYSGSYRAPAAVGPSVSTHTDRGGGWTHDR</sequence>
<reference evidence="2" key="2">
    <citation type="journal article" date="2010" name="BMC Genomics">
        <title>Salmo salar and Esox lucius full-length cDNA sequences reveal changes in evolutionary pressures on a post-tetraploidization genome.</title>
        <authorList>
            <person name="Leong J.S."/>
            <person name="Jantzen S.G."/>
            <person name="von Schalburg K.R."/>
            <person name="Cooper G.A."/>
            <person name="Messmer A.M."/>
            <person name="Liao N.Y."/>
            <person name="Munro S."/>
            <person name="Moore R."/>
            <person name="Holt R.A."/>
            <person name="Jones S.J."/>
            <person name="Davidson W.S."/>
            <person name="Koop B.F."/>
        </authorList>
    </citation>
    <scope>NUCLEOTIDE SEQUENCE</scope>
    <source>
        <tissue evidence="2">Spleen</tissue>
    </source>
</reference>